<evidence type="ECO:0000256" key="9">
    <source>
        <dbReference type="SAM" id="Coils"/>
    </source>
</evidence>
<dbReference type="PROSITE" id="PS50196">
    <property type="entry name" value="RANBD1"/>
    <property type="match status" value="4"/>
</dbReference>
<dbReference type="InterPro" id="IPR036443">
    <property type="entry name" value="Znf_RanBP2_sf"/>
</dbReference>
<feature type="region of interest" description="Disordered" evidence="10">
    <location>
        <begin position="2295"/>
        <end position="2316"/>
    </location>
</feature>
<dbReference type="Pfam" id="PF00641">
    <property type="entry name" value="Zn_ribbon_RanBP"/>
    <property type="match status" value="2"/>
</dbReference>
<evidence type="ECO:0000256" key="3">
    <source>
        <dbReference type="ARBA" id="ARBA00022737"/>
    </source>
</evidence>
<dbReference type="InterPro" id="IPR011990">
    <property type="entry name" value="TPR-like_helical_dom_sf"/>
</dbReference>
<feature type="compositionally biased region" description="Polar residues" evidence="10">
    <location>
        <begin position="1397"/>
        <end position="1420"/>
    </location>
</feature>
<dbReference type="SMART" id="SM00547">
    <property type="entry name" value="ZnF_RBZ"/>
    <property type="match status" value="3"/>
</dbReference>
<keyword evidence="2" id="KW-0479">Metal-binding</keyword>
<dbReference type="FunFam" id="2.30.29.30:FF:000018">
    <property type="entry name" value="E3 SUMO-protein ligase RanBP2"/>
    <property type="match status" value="4"/>
</dbReference>
<feature type="domain" description="RanBD1" evidence="11">
    <location>
        <begin position="1522"/>
        <end position="1659"/>
    </location>
</feature>
<keyword evidence="1" id="KW-0597">Phosphoprotein</keyword>
<dbReference type="PANTHER" id="PTHR23138:SF87">
    <property type="entry name" value="E3 SUMO-PROTEIN LIGASE RANBP2"/>
    <property type="match status" value="1"/>
</dbReference>
<feature type="domain" description="RanBP2-type" evidence="12">
    <location>
        <begin position="1752"/>
        <end position="1781"/>
    </location>
</feature>
<evidence type="ECO:0000256" key="2">
    <source>
        <dbReference type="ARBA" id="ARBA00022723"/>
    </source>
</evidence>
<dbReference type="PROSITE" id="PS50293">
    <property type="entry name" value="TPR_REGION"/>
    <property type="match status" value="1"/>
</dbReference>
<dbReference type="SMART" id="SM00160">
    <property type="entry name" value="RanBD"/>
    <property type="match status" value="4"/>
</dbReference>
<evidence type="ECO:0000313" key="14">
    <source>
        <dbReference type="Proteomes" id="UP001549921"/>
    </source>
</evidence>
<evidence type="ECO:0000256" key="8">
    <source>
        <dbReference type="PROSITE-ProRule" id="PRU00339"/>
    </source>
</evidence>
<feature type="region of interest" description="Disordered" evidence="10">
    <location>
        <begin position="1484"/>
        <end position="1507"/>
    </location>
</feature>
<feature type="compositionally biased region" description="Polar residues" evidence="10">
    <location>
        <begin position="2295"/>
        <end position="2311"/>
    </location>
</feature>
<accession>A0ABD0TL94</accession>
<feature type="compositionally biased region" description="Acidic residues" evidence="10">
    <location>
        <begin position="2805"/>
        <end position="2820"/>
    </location>
</feature>
<feature type="repeat" description="TPR" evidence="8">
    <location>
        <begin position="59"/>
        <end position="92"/>
    </location>
</feature>
<keyword evidence="3" id="KW-0677">Repeat</keyword>
<feature type="domain" description="RanBP2-type" evidence="12">
    <location>
        <begin position="1829"/>
        <end position="1858"/>
    </location>
</feature>
<dbReference type="SUPFAM" id="SSF48452">
    <property type="entry name" value="TPR-like"/>
    <property type="match status" value="1"/>
</dbReference>
<gene>
    <name evidence="13" type="ORF">ABMA28_011955</name>
</gene>
<feature type="region of interest" description="Disordered" evidence="10">
    <location>
        <begin position="2576"/>
        <end position="2600"/>
    </location>
</feature>
<dbReference type="CDD" id="cd13171">
    <property type="entry name" value="RanBD1_RanBP2_insect-like"/>
    <property type="match status" value="1"/>
</dbReference>
<comment type="caution">
    <text evidence="13">The sequence shown here is derived from an EMBL/GenBank/DDBJ whole genome shotgun (WGS) entry which is preliminary data.</text>
</comment>
<feature type="region of interest" description="Disordered" evidence="10">
    <location>
        <begin position="1382"/>
        <end position="1420"/>
    </location>
</feature>
<feature type="compositionally biased region" description="Low complexity" evidence="10">
    <location>
        <begin position="1489"/>
        <end position="1499"/>
    </location>
</feature>
<dbReference type="Pfam" id="PF07719">
    <property type="entry name" value="TPR_2"/>
    <property type="match status" value="1"/>
</dbReference>
<dbReference type="SUPFAM" id="SSF90209">
    <property type="entry name" value="Ran binding protein zinc finger-like"/>
    <property type="match status" value="2"/>
</dbReference>
<evidence type="ECO:0000256" key="1">
    <source>
        <dbReference type="ARBA" id="ARBA00022553"/>
    </source>
</evidence>
<dbReference type="PROSITE" id="PS50199">
    <property type="entry name" value="ZF_RANBP2_2"/>
    <property type="match status" value="3"/>
</dbReference>
<dbReference type="InterPro" id="IPR019734">
    <property type="entry name" value="TPR_rpt"/>
</dbReference>
<dbReference type="PANTHER" id="PTHR23138">
    <property type="entry name" value="RAN BINDING PROTEIN"/>
    <property type="match status" value="1"/>
</dbReference>
<keyword evidence="5 8" id="KW-0802">TPR repeat</keyword>
<evidence type="ECO:0008006" key="15">
    <source>
        <dbReference type="Google" id="ProtNLM"/>
    </source>
</evidence>
<proteinExistence type="predicted"/>
<keyword evidence="9" id="KW-0175">Coiled coil</keyword>
<dbReference type="InterPro" id="IPR013105">
    <property type="entry name" value="TPR_2"/>
</dbReference>
<feature type="domain" description="RanBD1" evidence="11">
    <location>
        <begin position="2602"/>
        <end position="2739"/>
    </location>
</feature>
<feature type="region of interest" description="Disordered" evidence="10">
    <location>
        <begin position="2510"/>
        <end position="2537"/>
    </location>
</feature>
<dbReference type="CDD" id="cd13172">
    <property type="entry name" value="RanBD2_RanBP2_insect-like"/>
    <property type="match status" value="1"/>
</dbReference>
<name>A0ABD0TL94_LOXSC</name>
<evidence type="ECO:0000259" key="12">
    <source>
        <dbReference type="PROSITE" id="PS50199"/>
    </source>
</evidence>
<evidence type="ECO:0000256" key="10">
    <source>
        <dbReference type="SAM" id="MobiDB-lite"/>
    </source>
</evidence>
<dbReference type="SUPFAM" id="SSF50729">
    <property type="entry name" value="PH domain-like"/>
    <property type="match status" value="4"/>
</dbReference>
<evidence type="ECO:0000256" key="4">
    <source>
        <dbReference type="ARBA" id="ARBA00022771"/>
    </source>
</evidence>
<feature type="region of interest" description="Disordered" evidence="10">
    <location>
        <begin position="2780"/>
        <end position="2820"/>
    </location>
</feature>
<feature type="coiled-coil region" evidence="9">
    <location>
        <begin position="895"/>
        <end position="929"/>
    </location>
</feature>
<dbReference type="Pfam" id="PF00638">
    <property type="entry name" value="Ran_BP1"/>
    <property type="match status" value="4"/>
</dbReference>
<feature type="region of interest" description="Disordered" evidence="10">
    <location>
        <begin position="1216"/>
        <end position="1244"/>
    </location>
</feature>
<feature type="region of interest" description="Disordered" evidence="10">
    <location>
        <begin position="1440"/>
        <end position="1467"/>
    </location>
</feature>
<feature type="region of interest" description="Disordered" evidence="10">
    <location>
        <begin position="1804"/>
        <end position="1825"/>
    </location>
</feature>
<keyword evidence="6" id="KW-0862">Zinc</keyword>
<feature type="compositionally biased region" description="Basic and acidic residues" evidence="10">
    <location>
        <begin position="2170"/>
        <end position="2182"/>
    </location>
</feature>
<dbReference type="Gene3D" id="4.10.1060.10">
    <property type="entry name" value="Zinc finger, RanBP2-type"/>
    <property type="match status" value="3"/>
</dbReference>
<evidence type="ECO:0000256" key="6">
    <source>
        <dbReference type="ARBA" id="ARBA00022833"/>
    </source>
</evidence>
<feature type="compositionally biased region" description="Acidic residues" evidence="10">
    <location>
        <begin position="2018"/>
        <end position="2028"/>
    </location>
</feature>
<evidence type="ECO:0000256" key="7">
    <source>
        <dbReference type="PROSITE-ProRule" id="PRU00322"/>
    </source>
</evidence>
<feature type="domain" description="RanBP2-type" evidence="12">
    <location>
        <begin position="1686"/>
        <end position="1715"/>
    </location>
</feature>
<feature type="compositionally biased region" description="Basic and acidic residues" evidence="10">
    <location>
        <begin position="2527"/>
        <end position="2536"/>
    </location>
</feature>
<dbReference type="Proteomes" id="UP001549921">
    <property type="component" value="Unassembled WGS sequence"/>
</dbReference>
<feature type="compositionally biased region" description="Polar residues" evidence="10">
    <location>
        <begin position="2517"/>
        <end position="2526"/>
    </location>
</feature>
<keyword evidence="4 7" id="KW-0863">Zinc-finger</keyword>
<dbReference type="InterPro" id="IPR000156">
    <property type="entry name" value="Ran_bind_dom"/>
</dbReference>
<organism evidence="13 14">
    <name type="scientific">Loxostege sticticalis</name>
    <name type="common">Beet webworm moth</name>
    <dbReference type="NCBI Taxonomy" id="481309"/>
    <lineage>
        <taxon>Eukaryota</taxon>
        <taxon>Metazoa</taxon>
        <taxon>Ecdysozoa</taxon>
        <taxon>Arthropoda</taxon>
        <taxon>Hexapoda</taxon>
        <taxon>Insecta</taxon>
        <taxon>Pterygota</taxon>
        <taxon>Neoptera</taxon>
        <taxon>Endopterygota</taxon>
        <taxon>Lepidoptera</taxon>
        <taxon>Glossata</taxon>
        <taxon>Ditrysia</taxon>
        <taxon>Pyraloidea</taxon>
        <taxon>Crambidae</taxon>
        <taxon>Pyraustinae</taxon>
        <taxon>Loxostege</taxon>
    </lineage>
</organism>
<evidence type="ECO:0000256" key="5">
    <source>
        <dbReference type="ARBA" id="ARBA00022803"/>
    </source>
</evidence>
<feature type="region of interest" description="Disordered" evidence="10">
    <location>
        <begin position="2160"/>
        <end position="2182"/>
    </location>
</feature>
<dbReference type="InterPro" id="IPR045255">
    <property type="entry name" value="RanBP1-like"/>
</dbReference>
<dbReference type="SMART" id="SM00028">
    <property type="entry name" value="TPR"/>
    <property type="match status" value="1"/>
</dbReference>
<dbReference type="Gene3D" id="2.30.29.30">
    <property type="entry name" value="Pleckstrin-homology domain (PH domain)/Phosphotyrosine-binding domain (PTB)"/>
    <property type="match status" value="5"/>
</dbReference>
<dbReference type="GO" id="GO:0008270">
    <property type="term" value="F:zinc ion binding"/>
    <property type="evidence" value="ECO:0007669"/>
    <property type="project" value="UniProtKB-KW"/>
</dbReference>
<dbReference type="InterPro" id="IPR001876">
    <property type="entry name" value="Znf_RanBP2"/>
</dbReference>
<dbReference type="FunFam" id="4.10.1060.10:FF:000003">
    <property type="entry name" value="E3 SUMO-protein ligase RanBP2"/>
    <property type="match status" value="2"/>
</dbReference>
<dbReference type="PROSITE" id="PS01358">
    <property type="entry name" value="ZF_RANBP2_1"/>
    <property type="match status" value="3"/>
</dbReference>
<feature type="region of interest" description="Disordered" evidence="10">
    <location>
        <begin position="2331"/>
        <end position="2379"/>
    </location>
</feature>
<dbReference type="CDD" id="cd13174">
    <property type="entry name" value="RanBD4_RanBP2_insect-like"/>
    <property type="match status" value="1"/>
</dbReference>
<feature type="compositionally biased region" description="Polar residues" evidence="10">
    <location>
        <begin position="1221"/>
        <end position="1242"/>
    </location>
</feature>
<dbReference type="InterPro" id="IPR011993">
    <property type="entry name" value="PH-like_dom_sf"/>
</dbReference>
<feature type="region of interest" description="Disordered" evidence="10">
    <location>
        <begin position="1933"/>
        <end position="2038"/>
    </location>
</feature>
<dbReference type="EMBL" id="JBEDNZ010000003">
    <property type="protein sequence ID" value="KAL0850054.1"/>
    <property type="molecule type" value="Genomic_DNA"/>
</dbReference>
<dbReference type="PROSITE" id="PS50005">
    <property type="entry name" value="TPR"/>
    <property type="match status" value="1"/>
</dbReference>
<dbReference type="Gene3D" id="1.25.40.10">
    <property type="entry name" value="Tetratricopeptide repeat domain"/>
    <property type="match status" value="1"/>
</dbReference>
<protein>
    <recommendedName>
        <fullName evidence="15">E3 SUMO-protein ligase RanBP2</fullName>
    </recommendedName>
</protein>
<reference evidence="13 14" key="1">
    <citation type="submission" date="2024-06" db="EMBL/GenBank/DDBJ databases">
        <title>A chromosome-level genome assembly of beet webworm, Loxostege sticticalis.</title>
        <authorList>
            <person name="Zhang Y."/>
        </authorList>
    </citation>
    <scope>NUCLEOTIDE SEQUENCE [LARGE SCALE GENOMIC DNA]</scope>
    <source>
        <strain evidence="13">AQ028</strain>
        <tissue evidence="13">Male pupae</tissue>
    </source>
</reference>
<feature type="domain" description="RanBD1" evidence="11">
    <location>
        <begin position="1249"/>
        <end position="1383"/>
    </location>
</feature>
<evidence type="ECO:0000259" key="11">
    <source>
        <dbReference type="PROSITE" id="PS50196"/>
    </source>
</evidence>
<feature type="compositionally biased region" description="Polar residues" evidence="10">
    <location>
        <begin position="2335"/>
        <end position="2360"/>
    </location>
</feature>
<feature type="compositionally biased region" description="Basic and acidic residues" evidence="10">
    <location>
        <begin position="1957"/>
        <end position="1966"/>
    </location>
</feature>
<feature type="compositionally biased region" description="Low complexity" evidence="10">
    <location>
        <begin position="1808"/>
        <end position="1820"/>
    </location>
</feature>
<evidence type="ECO:0000313" key="13">
    <source>
        <dbReference type="EMBL" id="KAL0850054.1"/>
    </source>
</evidence>
<feature type="domain" description="RanBD1" evidence="11">
    <location>
        <begin position="2035"/>
        <end position="2167"/>
    </location>
</feature>
<sequence>MYRNKKDVDKHVENLISKLSVKEFKTRAYSIARLYYEVGDYASCQRYVEQYLTQKDNNAAAYKLLGQALQKLGQKEKALEQYKTSLDIDPTQTSTILDICELLVDDEVSIDPGRARYWCEKAEAIFPRHPVTFRLRERLVTMANPDSEALVELLTAELAVRPMDAILHSRLLKHYLHTNQIKKAIDHSCNVEFGGKTFHNNFAWYETLAELLKHNSHNANDWLYQLLLLTVRERMCVLSLTETPSGPSKSLVESNELLFIYDQDIENVAKAGATPGFGEFHSSLLQHHRGQFAFHSATFLLKKAKKDQMTWRDATQFAAPLMLIAWHSAPIDSKVNWLTNAPEKQQQAVSRWYSEGSYRCSQSGHYLISNSQDKSQAFLDRISQCCSGTHWRDKLYEKIFTNRGHLSKIKSSHFATSNAFSAPILRLPRRIEVEAIDVDAQREYANSLHHFVWMILNYKNFAHFKCTLFDTLTPSASNYGPESLNKLDIHAFLYCTALTSKQQKSKDIAYVSADKPVVIPANITDLLCLIHQLKWWELAYLFSQNKLGADLTDIRATLSRGIEVVRCIDNHGLDPELLCTVAHIFSERAKLTTAVEEKNNLEKRAGLYYSSAIPLLEKLKSKIVIKLPEKRLFDYTHKELNTKDLNSLIEESKLFVAMNHINESEYDKAIELLSNLKSPEALYHLSQTYRKIALEENSPKDKYITLLTKARGFAYKAMESLKQSEVFKNSPLYSDAQELVDDLEAMINKVDPDLSGSVTNDGDGKYSSDENVSLVGSEHIVHRSNNVFRNLSSTPKVATNRNVTNYRTAVDSQILETTQVDHRFLERIETEIRNLQKRDTTMNDFMEQTKRWFEENRKLGNEIISTIHTNIQNTTDQFKLLKISVDHVKDQVDECRNECKDVGDLKRQIAEMKKEINKLKKASSDQNIDENELYNLEDEYRTSESATNFAAQLQFTPQVMPPFNQRLMPPFPVPPNPYQLYGQNLYNLYNQYSQFGQASQVPGASQMFDPTRAQMNYPGVYPTPDSMYLDVSQLVAPTVPAAPTVSGVATAPAVPTLPSVSSISTVPLVTVPPPVTSVSASKPVSNVDSKETPRSLPVNVVITSSDPLPTCTTTPAPILSVTIPSKHIKGTPHNYQIPMPSTNDTKVVAPPVFSFPSSGNKFNASTTGSPLNNWSQSSVFKTSASTGVNSTTNATNESYSSFLGDTLDNSKSVVDGVFPGQSPNTSLNKSRTLSERSNTSVENYDPCPDFKPIVPLPDEVKVTTGEEDENVIFSSRAKLFRFVDKQWKERGIGEMKLLKHKVTGKVRVLMRREQIHKICANHIITPEMEITPMKNETKAYFWVANDFADEAVVLEKFCIRFKTADIALQFYNKFEEARIESSSSGAVSTPKADPNVTRESVVQSSNLSGTPINSEIGPNSTLQASKPGFTVGGFTFSSTPTFKPVQDDTKTETQIEPSTAKPNIFSGLSFKTNTSSPFKNIFSSQQLASTPSSNSNNTTQDKDVSNKLNNSDTVEEFEPNVEFKPVVPLPALVDQKTGEEDENILFEHRAKLLRFDAATKEWKERGLGNIKLLVHKDNNQKVRLLMRREQIMKVCCNHALTKEMSFQKMPNIDKAVTWCAKDFSEGELVAETFCLRFKTVQTCDDFIEAVKSAQSKMTDNTKAAKEEQNAAKQSTKVGFGDKFKPKPGSWHCETCYTNNLEDYNKCACCEQPKPSTTLGDSKSFNIAKPVFATPTAVITASPAGWGDAFKPKPGSWECQNCLVRNEAAVEICTACNNPKDPSAAKPGLKLTTDNTMKFRFGIPATSAPTKTEPQTTPTVTGWGDKFKPKEGTWECKQCLVRNEENVESCSACSSPKDPNAVPKESKSIFSSISSGPKFNFGIPSTTTGDEQKTGQVTSIFDGTGGHKFRFGIPATQTTQDNSASVLTLGDQKVPPKNIFETPKSSAENDGPLNFSVKKNEETDKALPKPSLLPTPQGGALNNSPFGGKESGSFGFVFKPKTPPKGKSPVKSPKGERGDESDDNEYASEDEGHHIHFSPVIPMPDKVEVVTGEENEDELYGHRAKLFIFTSGEWKERGIGVVKVLKHKETGKLRVVMRREQVHKICLNHALTPEIIYTPKDDKTWLFAANDFSEGEIKLQNFCLRFKNKDIATEFKNAADNARNGSSECPSKPDTEIKKKSGESDDVVFVSETQATAEEKKKAKELMLPENFFTYKVKEPCQGCRGCEAEDEDSKSKSLALSRLSAVTTATSTPVKFTTPTFHSPATSVYGTPANFDKTVDVSVFRTPLGAIGSNTKSITPTSAESNATVTNDTDKENTFSQKQSIFGGFGEQKTLFGTPQNKTSSFGGNETQTPTSTKTSIIAPPKLNTLNTSGDEKQTADPKSIFGAAQNNPLFGKATPVFGGLNAAASVNKSIFSFSSGDKQEESDKPAVKSLFGGDDTKPVNLFSGVSQGSLFGPGSLTNNQSKPVGSIFGASGLSPFGSNTQPQGFGNGTSIFGTKQPWTVGAAVEQKKPDVTVSQDSNTKTDNGEKKDTPFKVDNTLTFAALSTSGPGFNTQPKSDFKWEGAGQQLFATASEAEKSKNDSGAGEDAGAGADEEYDPHYEPIVPLPEKIVVTTGEEDEEKLFGERCKLFRYDEKAREWKERGVGEMKILYHPERKTYRLLLRREQVHKAVLNMLIFMDLELLPMKNSDRAWTWAGINYAETAAGEQETLAVKFKSVDLTTNFKDKVVECVRKLQAAAAQAIRETKEEKQFSGVAPLRLPKHLADSARADTAISAKAHENESKANGEVNKPGQDRQVTFQEPVEEEEHDDEDDGYEHDYEQDYEGYYNEEEDESGVFYACDGAAEVRQGAASSSCENAHVQVLYDQDIYSPKILVTDADTGEILADMLIHTDTEFQMSGDSCSWSGMDYTSNEPVDKTVTIHFHDSETAMQFYDSCETSKASTYSSTDPES</sequence>